<dbReference type="EMBL" id="KZ084153">
    <property type="protein sequence ID" value="OSC97319.1"/>
    <property type="molecule type" value="Genomic_DNA"/>
</dbReference>
<dbReference type="PANTHER" id="PTHR11614">
    <property type="entry name" value="PHOSPHOLIPASE-RELATED"/>
    <property type="match status" value="1"/>
</dbReference>
<gene>
    <name evidence="2" type="ORF">PYCCODRAFT_1440296</name>
</gene>
<evidence type="ECO:0000259" key="1">
    <source>
        <dbReference type="Pfam" id="PF12146"/>
    </source>
</evidence>
<dbReference type="InterPro" id="IPR029058">
    <property type="entry name" value="AB_hydrolase_fold"/>
</dbReference>
<dbReference type="InterPro" id="IPR051044">
    <property type="entry name" value="MAG_DAG_Lipase"/>
</dbReference>
<dbReference type="Proteomes" id="UP000193067">
    <property type="component" value="Unassembled WGS sequence"/>
</dbReference>
<protein>
    <submittedName>
        <fullName evidence="2">Lysophospholipase</fullName>
    </submittedName>
</protein>
<dbReference type="InterPro" id="IPR022742">
    <property type="entry name" value="Hydrolase_4"/>
</dbReference>
<dbReference type="Pfam" id="PF12146">
    <property type="entry name" value="Hydrolase_4"/>
    <property type="match status" value="1"/>
</dbReference>
<dbReference type="SUPFAM" id="SSF53474">
    <property type="entry name" value="alpha/beta-Hydrolases"/>
    <property type="match status" value="1"/>
</dbReference>
<name>A0A1Y2I865_TRAC3</name>
<reference evidence="2 3" key="1">
    <citation type="journal article" date="2015" name="Biotechnol. Biofuels">
        <title>Enhanced degradation of softwood versus hardwood by the white-rot fungus Pycnoporus coccineus.</title>
        <authorList>
            <person name="Couturier M."/>
            <person name="Navarro D."/>
            <person name="Chevret D."/>
            <person name="Henrissat B."/>
            <person name="Piumi F."/>
            <person name="Ruiz-Duenas F.J."/>
            <person name="Martinez A.T."/>
            <person name="Grigoriev I.V."/>
            <person name="Riley R."/>
            <person name="Lipzen A."/>
            <person name="Berrin J.G."/>
            <person name="Master E.R."/>
            <person name="Rosso M.N."/>
        </authorList>
    </citation>
    <scope>NUCLEOTIDE SEQUENCE [LARGE SCALE GENOMIC DNA]</scope>
    <source>
        <strain evidence="2 3">BRFM310</strain>
    </source>
</reference>
<keyword evidence="3" id="KW-1185">Reference proteome</keyword>
<dbReference type="Gene3D" id="3.40.50.1820">
    <property type="entry name" value="alpha/beta hydrolase"/>
    <property type="match status" value="1"/>
</dbReference>
<sequence length="286" mass="31464">MAATSNTLSTTTPAYTEAWLPGPDGLQFYTRTYRPPAGTPACAALLFVHGFAEHVARYEWAHGVWAARGVAVFAYDQRGFGRTALDKERKSRESAWGRTGWREQVRDIEWWLGRMREEFPGLPLFLMGHSMGGGLALAFATRPSPPPAPESVQMLAGVIASSPLLLQTHPAPKILRYIGGKASSLLPHLLIDAPVPVEHLSHDPQAQKAAANDPLMLQKGSLRGLSDMLGGGEQLLWNDYKNWPQNLPLLIVHGTADRVTSYKASEEFYNKVDAADKELKPYPVRA</sequence>
<accession>A0A1Y2I865</accession>
<organism evidence="2 3">
    <name type="scientific">Trametes coccinea (strain BRFM310)</name>
    <name type="common">Pycnoporus coccineus</name>
    <dbReference type="NCBI Taxonomy" id="1353009"/>
    <lineage>
        <taxon>Eukaryota</taxon>
        <taxon>Fungi</taxon>
        <taxon>Dikarya</taxon>
        <taxon>Basidiomycota</taxon>
        <taxon>Agaricomycotina</taxon>
        <taxon>Agaricomycetes</taxon>
        <taxon>Polyporales</taxon>
        <taxon>Polyporaceae</taxon>
        <taxon>Trametes</taxon>
    </lineage>
</organism>
<dbReference type="STRING" id="1353009.A0A1Y2I865"/>
<feature type="domain" description="Serine aminopeptidase S33" evidence="1">
    <location>
        <begin position="40"/>
        <end position="283"/>
    </location>
</feature>
<evidence type="ECO:0000313" key="3">
    <source>
        <dbReference type="Proteomes" id="UP000193067"/>
    </source>
</evidence>
<dbReference type="OrthoDB" id="10249433at2759"/>
<evidence type="ECO:0000313" key="2">
    <source>
        <dbReference type="EMBL" id="OSC97319.1"/>
    </source>
</evidence>
<dbReference type="AlphaFoldDB" id="A0A1Y2I865"/>
<proteinExistence type="predicted"/>